<evidence type="ECO:0000313" key="6">
    <source>
        <dbReference type="EMBL" id="KAK1151078.1"/>
    </source>
</evidence>
<keyword evidence="1" id="KW-0479">Metal-binding</keyword>
<dbReference type="EMBL" id="JAGXEW010000053">
    <property type="protein sequence ID" value="KAK1151255.1"/>
    <property type="molecule type" value="Genomic_DNA"/>
</dbReference>
<gene>
    <name evidence="7" type="primary">GTSF1</name>
    <name evidence="7" type="ORF">AOXY_G32822</name>
    <name evidence="6" type="ORF">AOXY_G33091</name>
</gene>
<dbReference type="AlphaFoldDB" id="A0AAD8CHS0"/>
<accession>A0AAD8CHS0</accession>
<dbReference type="PANTHER" id="PTHR21402">
    <property type="entry name" value="GAMETOCYTE SPECIFIC FACTOR 1-RELATED"/>
    <property type="match status" value="1"/>
</dbReference>
<dbReference type="InterPro" id="IPR051591">
    <property type="entry name" value="UPF0224_FAM112_RNA_Proc"/>
</dbReference>
<dbReference type="PANTHER" id="PTHR21402:SF5">
    <property type="entry name" value="GAMETOCYTE SPECIFIC FACTOR 1"/>
    <property type="match status" value="1"/>
</dbReference>
<keyword evidence="3" id="KW-0862">Zinc</keyword>
<keyword evidence="2" id="KW-0863">Zinc-finger</keyword>
<evidence type="ECO:0000256" key="4">
    <source>
        <dbReference type="SAM" id="MobiDB-lite"/>
    </source>
</evidence>
<dbReference type="Pfam" id="PF05253">
    <property type="entry name" value="zf-U11-48K"/>
    <property type="match status" value="2"/>
</dbReference>
<dbReference type="EMBL" id="JAGXEW010000054">
    <property type="protein sequence ID" value="KAK1151078.1"/>
    <property type="molecule type" value="Genomic_DNA"/>
</dbReference>
<evidence type="ECO:0000313" key="7">
    <source>
        <dbReference type="EMBL" id="KAK1151255.1"/>
    </source>
</evidence>
<evidence type="ECO:0000256" key="3">
    <source>
        <dbReference type="ARBA" id="ARBA00022833"/>
    </source>
</evidence>
<evidence type="ECO:0000256" key="2">
    <source>
        <dbReference type="ARBA" id="ARBA00022771"/>
    </source>
</evidence>
<protein>
    <submittedName>
        <fullName evidence="7">Gametocyte-specific factor 1-like</fullName>
    </submittedName>
</protein>
<organism evidence="7 8">
    <name type="scientific">Acipenser oxyrinchus oxyrinchus</name>
    <dbReference type="NCBI Taxonomy" id="40147"/>
    <lineage>
        <taxon>Eukaryota</taxon>
        <taxon>Metazoa</taxon>
        <taxon>Chordata</taxon>
        <taxon>Craniata</taxon>
        <taxon>Vertebrata</taxon>
        <taxon>Euteleostomi</taxon>
        <taxon>Actinopterygii</taxon>
        <taxon>Chondrostei</taxon>
        <taxon>Acipenseriformes</taxon>
        <taxon>Acipenseridae</taxon>
        <taxon>Acipenser</taxon>
    </lineage>
</organism>
<evidence type="ECO:0000256" key="1">
    <source>
        <dbReference type="ARBA" id="ARBA00022723"/>
    </source>
</evidence>
<proteinExistence type="predicted"/>
<feature type="domain" description="CHHC U11-48K-type" evidence="5">
    <location>
        <begin position="68"/>
        <end position="95"/>
    </location>
</feature>
<comment type="caution">
    <text evidence="7">The sequence shown here is derived from an EMBL/GenBank/DDBJ whole genome shotgun (WGS) entry which is preliminary data.</text>
</comment>
<dbReference type="GO" id="GO:0008270">
    <property type="term" value="F:zinc ion binding"/>
    <property type="evidence" value="ECO:0007669"/>
    <property type="project" value="UniProtKB-KW"/>
</dbReference>
<dbReference type="InterPro" id="IPR036236">
    <property type="entry name" value="Znf_C2H2_sf"/>
</dbReference>
<evidence type="ECO:0000313" key="8">
    <source>
        <dbReference type="Proteomes" id="UP001230051"/>
    </source>
</evidence>
<dbReference type="PROSITE" id="PS51800">
    <property type="entry name" value="ZF_CHHC_U11_48K"/>
    <property type="match status" value="2"/>
</dbReference>
<evidence type="ECO:0000259" key="5">
    <source>
        <dbReference type="PROSITE" id="PS51800"/>
    </source>
</evidence>
<dbReference type="SUPFAM" id="SSF57667">
    <property type="entry name" value="beta-beta-alpha zinc fingers"/>
    <property type="match status" value="1"/>
</dbReference>
<dbReference type="Proteomes" id="UP001230051">
    <property type="component" value="Unassembled WGS sequence"/>
</dbReference>
<sequence length="192" mass="21722">MSVPQDGGFGVEGRDPLGCPSEKEGADMWDPDKLLQCPYDKNHQIRALRFPYHLIKCRKNHPKLAQELKTCPFNARHLLPRNELSHHIANCVDRRVISDDNLVGNAHAKKWQVPLSTWKNPSCEEDWDEEVDNSSCKPFVWGIDTVSILESRPEANASSSLPAGLRVPRTLPWKNCKCLFNTMHGSVFSGYS</sequence>
<feature type="region of interest" description="Disordered" evidence="4">
    <location>
        <begin position="1"/>
        <end position="25"/>
    </location>
</feature>
<name>A0AAD8CHS0_ACIOX</name>
<feature type="domain" description="CHHC U11-48K-type" evidence="5">
    <location>
        <begin position="34"/>
        <end position="61"/>
    </location>
</feature>
<dbReference type="InterPro" id="IPR022776">
    <property type="entry name" value="TRM13/UPF0224_CHHC_Znf_dom"/>
</dbReference>
<reference evidence="7" key="1">
    <citation type="submission" date="2022-02" db="EMBL/GenBank/DDBJ databases">
        <title>Atlantic sturgeon de novo genome assembly.</title>
        <authorList>
            <person name="Stock M."/>
            <person name="Klopp C."/>
            <person name="Guiguen Y."/>
            <person name="Cabau C."/>
            <person name="Parinello H."/>
            <person name="Santidrian Yebra-Pimentel E."/>
            <person name="Kuhl H."/>
            <person name="Dirks R.P."/>
            <person name="Guessner J."/>
            <person name="Wuertz S."/>
            <person name="Du K."/>
            <person name="Schartl M."/>
        </authorList>
    </citation>
    <scope>NUCLEOTIDE SEQUENCE</scope>
    <source>
        <strain evidence="7">STURGEONOMICS-FGT-2020</strain>
        <tissue evidence="7">Whole blood</tissue>
    </source>
</reference>
<keyword evidence="8" id="KW-1185">Reference proteome</keyword>